<evidence type="ECO:0000256" key="1">
    <source>
        <dbReference type="SAM" id="MobiDB-lite"/>
    </source>
</evidence>
<accession>A0A0H3VEB8</accession>
<feature type="region of interest" description="Disordered" evidence="1">
    <location>
        <begin position="551"/>
        <end position="586"/>
    </location>
</feature>
<organism evidence="3">
    <name type="scientific">Proteus mirabilis</name>
    <dbReference type="NCBI Taxonomy" id="584"/>
    <lineage>
        <taxon>Bacteria</taxon>
        <taxon>Pseudomonadati</taxon>
        <taxon>Pseudomonadota</taxon>
        <taxon>Gammaproteobacteria</taxon>
        <taxon>Enterobacterales</taxon>
        <taxon>Morganellaceae</taxon>
        <taxon>Proteus</taxon>
    </lineage>
</organism>
<feature type="compositionally biased region" description="Basic and acidic residues" evidence="1">
    <location>
        <begin position="766"/>
        <end position="777"/>
    </location>
</feature>
<dbReference type="RefSeq" id="WP_220381329.1">
    <property type="nucleotide sequence ID" value="NZ_JSCB01000073.1"/>
</dbReference>
<feature type="region of interest" description="Disordered" evidence="1">
    <location>
        <begin position="385"/>
        <end position="533"/>
    </location>
</feature>
<feature type="region of interest" description="Disordered" evidence="1">
    <location>
        <begin position="1073"/>
        <end position="1101"/>
    </location>
</feature>
<feature type="domain" description="Large polyvalent protein-associated" evidence="2">
    <location>
        <begin position="621"/>
        <end position="703"/>
    </location>
</feature>
<feature type="compositionally biased region" description="Polar residues" evidence="1">
    <location>
        <begin position="754"/>
        <end position="765"/>
    </location>
</feature>
<feature type="compositionally biased region" description="Polar residues" evidence="1">
    <location>
        <begin position="738"/>
        <end position="747"/>
    </location>
</feature>
<sequence length="1101" mass="120522">MAKPEIATERTRLSIPFDDRQRAIRAAGKLADGSNALDYVKEEKVWYAQPGANLSRLKEWIFDPNKVIEEPPLDIQAIEDEFTAWLEERGAIIKDPIEFDGQKHYVDTVDGKAGSRKGVYAAFLDGRPAGWYRDYKNGGEIQKWVSTGAAPNPEQMAMLRADAAARREQRAAAQADKFDQTANRLMEEYNRLPDATGDLAYLKNKQVIAANGLKADERGNVVIPLFNADGEFRTLERIWSDGSKHLEKDGQAWGSFFVVGGQLKDGDNLLYAEGYATAASISEAINQPVIMTVNAGNMVEVAGRLKDAFPNSTHYFLADNDIYKDENVGLEKATEAAELTAGHVLVPAFSNPKEGLTDYNDLHVSEGLEQVRLQVEGAINQINRVDTMPTDNPNITDVNHSSTDSAAVAAPENAAPVASAPAAAEPVEAAPVASAPAAAEPEEAAPVASAPAAAEPEETAPVASAPAAAEPEETAPVASAPAAAEPEETAPVASAPAAAEPEETAPVASAPAAAEPEYAAPTDRDGDDEKSNSASDLEAYAAMMAFGGETTDTAQQKPEGIAPSEPVANTAPAENETEEKKKKTNEELENGIRWATNDNAETPPKERIDLEGLIARFGYRAEKDYTAYTLDGQDAFYDYGSHLRMATPEASQSDEMILAAVLTADKQHHRGIEITGSDEFKERVFNLISEYNIEVKLTNPEQRVKLLELKKANETTKETAKENVADSKANKQEGVNEKANSSVQQNGMRWEESASVQPKKQNASDTQKEDKAAGESWEKGVIVAHGRAKYEWKDDESMNYFVTLKNEHGEKTLWGKDLERAVKDAGVDTERLVTVRKLGFVDVEVNAPVRDESNKIVRYETIQTKRNEWEVKPVYPQPTAGNEQAYKPSELVPYDAATFQKLRTTIQQITGVDLSREAVPEKELYWFLPNGKPAPESMTKPTGYKLPQESKTAGTPLLVAPHKKGERPDYYLVESRKGFMQGIAKDKESGEYHSVIGKVNKRIDKDGNWKTYMTLSAINKNSESGIVLHGYGHVDQGGKNLLYKNTIANEKQPQHLQPASDEVKNKTVMKQLFHPSNAAKRKDDERREQTHAPVAKSAPRP</sequence>
<proteinExistence type="predicted"/>
<feature type="compositionally biased region" description="Basic and acidic residues" evidence="1">
    <location>
        <begin position="522"/>
        <end position="531"/>
    </location>
</feature>
<feature type="region of interest" description="Disordered" evidence="1">
    <location>
        <begin position="715"/>
        <end position="777"/>
    </location>
</feature>
<name>A0A0H3VEB8_PROMI</name>
<feature type="compositionally biased region" description="Low complexity" evidence="1">
    <location>
        <begin position="405"/>
        <end position="521"/>
    </location>
</feature>
<feature type="compositionally biased region" description="Polar residues" evidence="1">
    <location>
        <begin position="385"/>
        <end position="404"/>
    </location>
</feature>
<dbReference type="AlphaFoldDB" id="A0A0H3VEB8"/>
<feature type="compositionally biased region" description="Basic and acidic residues" evidence="1">
    <location>
        <begin position="715"/>
        <end position="736"/>
    </location>
</feature>
<keyword evidence="3" id="KW-0614">Plasmid</keyword>
<dbReference type="Pfam" id="PF18821">
    <property type="entry name" value="LPD7"/>
    <property type="match status" value="1"/>
</dbReference>
<geneLocation type="plasmid" evidence="3">
    <name>pOXA48-Pm</name>
</geneLocation>
<reference evidence="3" key="1">
    <citation type="journal article" date="2015" name="Antimicrob. Agents Chemother.">
        <title>First Report of an OXA-48-Producing Multidrug-Resistant Proteus mirabilis Strain from Gaza, Palestine.</title>
        <authorList>
            <person name="Chen L."/>
            <person name="Al Laham N."/>
            <person name="Chavda K.D."/>
            <person name="Mediavilla J.R."/>
            <person name="Jacobs M.R."/>
            <person name="Bonomo R.A."/>
            <person name="Kreiswirth B.N."/>
        </authorList>
    </citation>
    <scope>NUCLEOTIDE SEQUENCE</scope>
    <source>
        <strain evidence="3">Pm-Oxa48</strain>
        <plasmid evidence="3">pOXA48-Pm</plasmid>
    </source>
</reference>
<protein>
    <submittedName>
        <fullName evidence="3">Pri</fullName>
    </submittedName>
</protein>
<feature type="compositionally biased region" description="Basic and acidic residues" evidence="1">
    <location>
        <begin position="1080"/>
        <end position="1090"/>
    </location>
</feature>
<dbReference type="InterPro" id="IPR040677">
    <property type="entry name" value="LPD7"/>
</dbReference>
<evidence type="ECO:0000313" key="3">
    <source>
        <dbReference type="EMBL" id="AKB10699.1"/>
    </source>
</evidence>
<dbReference type="EMBL" id="KP025948">
    <property type="protein sequence ID" value="AKB10699.1"/>
    <property type="molecule type" value="Genomic_DNA"/>
</dbReference>
<evidence type="ECO:0000259" key="2">
    <source>
        <dbReference type="Pfam" id="PF18821"/>
    </source>
</evidence>